<accession>A0A8F9TYK1</accession>
<organism evidence="2 3">
    <name type="scientific">Horticoccus luteus</name>
    <dbReference type="NCBI Taxonomy" id="2862869"/>
    <lineage>
        <taxon>Bacteria</taxon>
        <taxon>Pseudomonadati</taxon>
        <taxon>Verrucomicrobiota</taxon>
        <taxon>Opitutia</taxon>
        <taxon>Opitutales</taxon>
        <taxon>Opitutaceae</taxon>
        <taxon>Horticoccus</taxon>
    </lineage>
</organism>
<sequence>MKRSHFFLSLLVGIVLLASGCTTVAPPVTPTAPGTLQVNINVPPTWQPLLEDDIAAALVGHLTDVFRHDGYSGPLAEVSRGEPSPGCVLLTLNLVEWRMDHSGNINCTFSASLQNARETRQLGLFNGMALRWANPPGRFGLGDTYGAAAEDALHELYRAVEKTGLMPAPMPVGTTNTQ</sequence>
<proteinExistence type="predicted"/>
<keyword evidence="1" id="KW-0732">Signal</keyword>
<dbReference type="KEGG" id="ole:K0B96_07090"/>
<keyword evidence="3" id="KW-1185">Reference proteome</keyword>
<feature type="chain" id="PRO_5034393456" description="Lipoprotein" evidence="1">
    <location>
        <begin position="25"/>
        <end position="178"/>
    </location>
</feature>
<dbReference type="Proteomes" id="UP000825051">
    <property type="component" value="Chromosome"/>
</dbReference>
<dbReference type="PROSITE" id="PS51257">
    <property type="entry name" value="PROKAR_LIPOPROTEIN"/>
    <property type="match status" value="1"/>
</dbReference>
<feature type="signal peptide" evidence="1">
    <location>
        <begin position="1"/>
        <end position="24"/>
    </location>
</feature>
<evidence type="ECO:0008006" key="4">
    <source>
        <dbReference type="Google" id="ProtNLM"/>
    </source>
</evidence>
<name>A0A8F9TYK1_9BACT</name>
<dbReference type="AlphaFoldDB" id="A0A8F9TYK1"/>
<gene>
    <name evidence="2" type="ORF">K0B96_07090</name>
</gene>
<evidence type="ECO:0000313" key="3">
    <source>
        <dbReference type="Proteomes" id="UP000825051"/>
    </source>
</evidence>
<dbReference type="RefSeq" id="WP_220165454.1">
    <property type="nucleotide sequence ID" value="NZ_CP080507.1"/>
</dbReference>
<evidence type="ECO:0000313" key="2">
    <source>
        <dbReference type="EMBL" id="QYM80367.1"/>
    </source>
</evidence>
<reference evidence="2" key="1">
    <citation type="submission" date="2021-08" db="EMBL/GenBank/DDBJ databases">
        <title>Genome of a novel bacterium of the phylum Verrucomicrobia, Oleiharenicola sp. KSB-15.</title>
        <authorList>
            <person name="Chung J.-H."/>
            <person name="Ahn J.-H."/>
            <person name="Yoon Y."/>
            <person name="Kim D.-Y."/>
            <person name="An S.-H."/>
            <person name="Park I."/>
            <person name="Yeon J."/>
        </authorList>
    </citation>
    <scope>NUCLEOTIDE SEQUENCE</scope>
    <source>
        <strain evidence="2">KSB-15</strain>
    </source>
</reference>
<evidence type="ECO:0000256" key="1">
    <source>
        <dbReference type="SAM" id="SignalP"/>
    </source>
</evidence>
<protein>
    <recommendedName>
        <fullName evidence="4">Lipoprotein</fullName>
    </recommendedName>
</protein>
<dbReference type="EMBL" id="CP080507">
    <property type="protein sequence ID" value="QYM80367.1"/>
    <property type="molecule type" value="Genomic_DNA"/>
</dbReference>